<sequence>MKKLNDMKEFKRSLELFRECEQTKHDMITDLAVGQALKSCANIKDFQAGSRIHHRYASLIEKNNYSIGSLIDFYMQSKDVDNAQLLFDKLEKKTVAIYSIMMKGYIRNNQAQKAIELFFRIPNTDEKNVSSFFHACSQVPNEKTLELVKKVFSNLPDRYQNNEYILTNVFNVFIKCNDLSNAEKIFPKIATNAFSYGNFMNALNKNNQPVKTLSLFEEMTRKRIKLDATVSLLLLSACAAIGIYTVSQSIFEEIPKSCLNDLYIKNSLIDMWGKSGCIDKAKNTFESLSQPETVGYTSMINSYGLNGMGFDAVKLFYQMPANLIRDETYVCVLNACSHAGLVEEAQKIFATIEKKTEEICTTMVDCFSRLSLFTQAEEIVDAYESNHAPSPGMLMALLSGARNAKNSDLAEKTFHRIQKHFPQLKDRIVAASVLLANVYASIGQIDQSFSLKKQLSQSGLKKTSGVSYNEVNGKIYAFRAHDSSHPQSKEIYEEIDKINQELISHGHDYDSSWITRPLHSDETVESVLCGHSERLAIAWNFVVHPNASRIQITENLRICGDCHRATKLIANIRQCEIIVRDANRIHHFYRNGQCSCNDHF</sequence>
<evidence type="ECO:0000259" key="4">
    <source>
        <dbReference type="Pfam" id="PF14432"/>
    </source>
</evidence>
<dbReference type="GO" id="GO:0006893">
    <property type="term" value="P:Golgi to plasma membrane transport"/>
    <property type="evidence" value="ECO:0007669"/>
    <property type="project" value="UniProtKB-ARBA"/>
</dbReference>
<keyword evidence="3" id="KW-1133">Transmembrane helix</keyword>
<dbReference type="FunFam" id="1.25.40.10:FF:000158">
    <property type="entry name" value="pentatricopeptide repeat-containing protein At2g33680"/>
    <property type="match status" value="1"/>
</dbReference>
<dbReference type="AlphaFoldDB" id="A0A813YBH1"/>
<evidence type="ECO:0000256" key="3">
    <source>
        <dbReference type="SAM" id="Phobius"/>
    </source>
</evidence>
<dbReference type="Pfam" id="PF20430">
    <property type="entry name" value="Eplus_motif"/>
    <property type="match status" value="1"/>
</dbReference>
<accession>A0A813YBH1</accession>
<dbReference type="GO" id="GO:0034044">
    <property type="term" value="C:exomer complex"/>
    <property type="evidence" value="ECO:0007669"/>
    <property type="project" value="UniProtKB-ARBA"/>
</dbReference>
<dbReference type="Pfam" id="PF01535">
    <property type="entry name" value="PPR"/>
    <property type="match status" value="4"/>
</dbReference>
<dbReference type="GO" id="GO:0009451">
    <property type="term" value="P:RNA modification"/>
    <property type="evidence" value="ECO:0007669"/>
    <property type="project" value="InterPro"/>
</dbReference>
<organism evidence="5 6">
    <name type="scientific">Adineta ricciae</name>
    <name type="common">Rotifer</name>
    <dbReference type="NCBI Taxonomy" id="249248"/>
    <lineage>
        <taxon>Eukaryota</taxon>
        <taxon>Metazoa</taxon>
        <taxon>Spiralia</taxon>
        <taxon>Gnathifera</taxon>
        <taxon>Rotifera</taxon>
        <taxon>Eurotatoria</taxon>
        <taxon>Bdelloidea</taxon>
        <taxon>Adinetida</taxon>
        <taxon>Adinetidae</taxon>
        <taxon>Adineta</taxon>
    </lineage>
</organism>
<dbReference type="Pfam" id="PF09295">
    <property type="entry name" value="ChAPs"/>
    <property type="match status" value="1"/>
</dbReference>
<dbReference type="GO" id="GO:0048731">
    <property type="term" value="P:system development"/>
    <property type="evidence" value="ECO:0007669"/>
    <property type="project" value="UniProtKB-ARBA"/>
</dbReference>
<comment type="caution">
    <text evidence="5">The sequence shown here is derived from an EMBL/GenBank/DDBJ whole genome shotgun (WGS) entry which is preliminary data.</text>
</comment>
<dbReference type="PANTHER" id="PTHR47926">
    <property type="entry name" value="PENTATRICOPEPTIDE REPEAT-CONTAINING PROTEIN"/>
    <property type="match status" value="1"/>
</dbReference>
<feature type="repeat" description="PPR" evidence="2">
    <location>
        <begin position="192"/>
        <end position="226"/>
    </location>
</feature>
<dbReference type="InterPro" id="IPR015374">
    <property type="entry name" value="ChAPs"/>
</dbReference>
<dbReference type="InterPro" id="IPR046960">
    <property type="entry name" value="PPR_At4g14850-like_plant"/>
</dbReference>
<dbReference type="InterPro" id="IPR046849">
    <property type="entry name" value="E2_motif"/>
</dbReference>
<keyword evidence="1" id="KW-0677">Repeat</keyword>
<feature type="transmembrane region" description="Helical" evidence="3">
    <location>
        <begin position="228"/>
        <end position="247"/>
    </location>
</feature>
<evidence type="ECO:0000313" key="5">
    <source>
        <dbReference type="EMBL" id="CAF0881900.1"/>
    </source>
</evidence>
<dbReference type="InterPro" id="IPR002885">
    <property type="entry name" value="PPR_rpt"/>
</dbReference>
<evidence type="ECO:0000256" key="2">
    <source>
        <dbReference type="PROSITE-ProRule" id="PRU00708"/>
    </source>
</evidence>
<dbReference type="InterPro" id="IPR032867">
    <property type="entry name" value="DYW_dom"/>
</dbReference>
<reference evidence="5" key="1">
    <citation type="submission" date="2021-02" db="EMBL/GenBank/DDBJ databases">
        <authorList>
            <person name="Nowell W R."/>
        </authorList>
    </citation>
    <scope>NUCLEOTIDE SEQUENCE</scope>
</reference>
<dbReference type="EMBL" id="CAJNOR010000331">
    <property type="protein sequence ID" value="CAF0881900.1"/>
    <property type="molecule type" value="Genomic_DNA"/>
</dbReference>
<dbReference type="Pfam" id="PF14432">
    <property type="entry name" value="DYW_deaminase"/>
    <property type="match status" value="1"/>
</dbReference>
<dbReference type="PROSITE" id="PS51375">
    <property type="entry name" value="PPR"/>
    <property type="match status" value="1"/>
</dbReference>
<dbReference type="InterPro" id="IPR011990">
    <property type="entry name" value="TPR-like_helical_dom_sf"/>
</dbReference>
<dbReference type="Gene3D" id="1.25.40.10">
    <property type="entry name" value="Tetratricopeptide repeat domain"/>
    <property type="match status" value="4"/>
</dbReference>
<dbReference type="NCBIfam" id="TIGR00756">
    <property type="entry name" value="PPR"/>
    <property type="match status" value="2"/>
</dbReference>
<dbReference type="GO" id="GO:0008270">
    <property type="term" value="F:zinc ion binding"/>
    <property type="evidence" value="ECO:0007669"/>
    <property type="project" value="InterPro"/>
</dbReference>
<keyword evidence="6" id="KW-1185">Reference proteome</keyword>
<dbReference type="GO" id="GO:0003723">
    <property type="term" value="F:RNA binding"/>
    <property type="evidence" value="ECO:0007669"/>
    <property type="project" value="InterPro"/>
</dbReference>
<keyword evidence="3" id="KW-0472">Membrane</keyword>
<dbReference type="Proteomes" id="UP000663828">
    <property type="component" value="Unassembled WGS sequence"/>
</dbReference>
<proteinExistence type="predicted"/>
<gene>
    <name evidence="5" type="ORF">XAT740_LOCUS7045</name>
</gene>
<keyword evidence="3" id="KW-0812">Transmembrane</keyword>
<name>A0A813YBH1_ADIRI</name>
<evidence type="ECO:0000256" key="1">
    <source>
        <dbReference type="ARBA" id="ARBA00022737"/>
    </source>
</evidence>
<protein>
    <recommendedName>
        <fullName evidence="4">DYW domain-containing protein</fullName>
    </recommendedName>
</protein>
<evidence type="ECO:0000313" key="6">
    <source>
        <dbReference type="Proteomes" id="UP000663828"/>
    </source>
</evidence>
<feature type="domain" description="DYW" evidence="4">
    <location>
        <begin position="506"/>
        <end position="599"/>
    </location>
</feature>